<accession>A0A1W2BJU8</accession>
<dbReference type="GO" id="GO:0046521">
    <property type="term" value="P:sphingoid catabolic process"/>
    <property type="evidence" value="ECO:0007669"/>
    <property type="project" value="TreeGrafter"/>
</dbReference>
<dbReference type="InterPro" id="IPR009305">
    <property type="entry name" value="Mpo1-like"/>
</dbReference>
<feature type="transmembrane region" description="Helical" evidence="1">
    <location>
        <begin position="80"/>
        <end position="101"/>
    </location>
</feature>
<feature type="transmembrane region" description="Helical" evidence="1">
    <location>
        <begin position="23"/>
        <end position="44"/>
    </location>
</feature>
<dbReference type="OrthoDB" id="5515308at2"/>
<protein>
    <submittedName>
        <fullName evidence="2">Uncharacterized membrane protein YGL010W</fullName>
    </submittedName>
</protein>
<dbReference type="PANTHER" id="PTHR28026:SF9">
    <property type="entry name" value="2-HYDROXY-PALMITIC ACID DIOXYGENASE MPO1"/>
    <property type="match status" value="1"/>
</dbReference>
<dbReference type="EMBL" id="FWXO01000004">
    <property type="protein sequence ID" value="SMC72962.1"/>
    <property type="molecule type" value="Genomic_DNA"/>
</dbReference>
<dbReference type="Pfam" id="PF06127">
    <property type="entry name" value="Mpo1-like"/>
    <property type="match status" value="1"/>
</dbReference>
<gene>
    <name evidence="2" type="ORF">SAMN05660703_2452</name>
</gene>
<proteinExistence type="predicted"/>
<name>A0A1W2BJU8_9FLAO</name>
<reference evidence="3" key="1">
    <citation type="submission" date="2017-04" db="EMBL/GenBank/DDBJ databases">
        <authorList>
            <person name="Varghese N."/>
            <person name="Submissions S."/>
        </authorList>
    </citation>
    <scope>NUCLEOTIDE SEQUENCE [LARGE SCALE GENOMIC DNA]</scope>
    <source>
        <strain evidence="3">DSM 21164</strain>
    </source>
</reference>
<dbReference type="GO" id="GO:0016020">
    <property type="term" value="C:membrane"/>
    <property type="evidence" value="ECO:0007669"/>
    <property type="project" value="GOC"/>
</dbReference>
<feature type="transmembrane region" description="Helical" evidence="1">
    <location>
        <begin position="107"/>
        <end position="125"/>
    </location>
</feature>
<keyword evidence="1" id="KW-0812">Transmembrane</keyword>
<feature type="transmembrane region" description="Helical" evidence="1">
    <location>
        <begin position="56"/>
        <end position="75"/>
    </location>
</feature>
<organism evidence="2 3">
    <name type="scientific">Cellulophaga tyrosinoxydans</name>
    <dbReference type="NCBI Taxonomy" id="504486"/>
    <lineage>
        <taxon>Bacteria</taxon>
        <taxon>Pseudomonadati</taxon>
        <taxon>Bacteroidota</taxon>
        <taxon>Flavobacteriia</taxon>
        <taxon>Flavobacteriales</taxon>
        <taxon>Flavobacteriaceae</taxon>
        <taxon>Cellulophaga</taxon>
    </lineage>
</organism>
<keyword evidence="1" id="KW-0472">Membrane</keyword>
<evidence type="ECO:0000313" key="3">
    <source>
        <dbReference type="Proteomes" id="UP000192360"/>
    </source>
</evidence>
<evidence type="ECO:0000313" key="2">
    <source>
        <dbReference type="EMBL" id="SMC72962.1"/>
    </source>
</evidence>
<dbReference type="RefSeq" id="WP_084061778.1">
    <property type="nucleotide sequence ID" value="NZ_FWXO01000004.1"/>
</dbReference>
<keyword evidence="1" id="KW-1133">Transmembrane helix</keyword>
<keyword evidence="3" id="KW-1185">Reference proteome</keyword>
<dbReference type="PANTHER" id="PTHR28026">
    <property type="entry name" value="DUF962 DOMAIN PROTEIN (AFU_ORTHOLOGUE AFUA_8G05310)"/>
    <property type="match status" value="1"/>
</dbReference>
<dbReference type="Proteomes" id="UP000192360">
    <property type="component" value="Unassembled WGS sequence"/>
</dbReference>
<evidence type="ECO:0000256" key="1">
    <source>
        <dbReference type="SAM" id="Phobius"/>
    </source>
</evidence>
<dbReference type="AlphaFoldDB" id="A0A1W2BJU8"/>
<dbReference type="STRING" id="504486.SAMN05660703_2452"/>
<sequence>MRKIDILLNEYGESHQTKMNKNIHFVCVPLIFFSLIGLLASIPVPQTFTNFFPSIVQPYMHLGTFVILLGLIYYYRLSKYLFIGMVLFSALVLLIIQLIAISFMTPLWTIMLAIFVVAWIGQFVGHNHEGKKPSFLKDLQFLMIGPAWTLSHFFEAFEIKF</sequence>